<sequence length="183" mass="20487">MDNKKRIFRNSEGIGGFEQGLYDEEAPQPTASNWTRQSCFKIPDKPALIWKTGRKNAFLGGTRIGGSFAITGKKSIIVSECSNDLFARDGKLLEISDNGTINEIFSCNKLLGIPVIGADGIIYIYTLGASDSRGHQLFCLSPEGNIIWQYHIDYSIERRPILDKDGNIYMFVKRWDIEVGAFL</sequence>
<dbReference type="EMBL" id="AP023368">
    <property type="protein sequence ID" value="BCJ98305.1"/>
    <property type="molecule type" value="Genomic_DNA"/>
</dbReference>
<evidence type="ECO:0000313" key="1">
    <source>
        <dbReference type="EMBL" id="BCJ98305.1"/>
    </source>
</evidence>
<dbReference type="AlphaFoldDB" id="A0A7I8DMQ9"/>
<keyword evidence="2" id="KW-1185">Reference proteome</keyword>
<name>A0A7I8DMQ9_9FIRM</name>
<evidence type="ECO:0000313" key="2">
    <source>
        <dbReference type="Proteomes" id="UP000515703"/>
    </source>
</evidence>
<dbReference type="Proteomes" id="UP000515703">
    <property type="component" value="Chromosome"/>
</dbReference>
<dbReference type="RefSeq" id="WP_185258644.1">
    <property type="nucleotide sequence ID" value="NZ_AP023368.1"/>
</dbReference>
<gene>
    <name evidence="1" type="ORF">bsdcttw_13460</name>
</gene>
<reference evidence="1 2" key="1">
    <citation type="submission" date="2020-08" db="EMBL/GenBank/DDBJ databases">
        <title>Draft genome sequencing of an Anaerocolumna strain isolated from anoxic soil subjected to BSD treatment.</title>
        <authorList>
            <person name="Uek A."/>
            <person name="Tonouchi A."/>
        </authorList>
    </citation>
    <scope>NUCLEOTIDE SEQUENCE [LARGE SCALE GENOMIC DNA]</scope>
    <source>
        <strain evidence="1 2">CTTW</strain>
    </source>
</reference>
<accession>A0A7I8DMQ9</accession>
<organism evidence="1 2">
    <name type="scientific">Anaerocolumna chitinilytica</name>
    <dbReference type="NCBI Taxonomy" id="1727145"/>
    <lineage>
        <taxon>Bacteria</taxon>
        <taxon>Bacillati</taxon>
        <taxon>Bacillota</taxon>
        <taxon>Clostridia</taxon>
        <taxon>Lachnospirales</taxon>
        <taxon>Lachnospiraceae</taxon>
        <taxon>Anaerocolumna</taxon>
    </lineage>
</organism>
<dbReference type="KEGG" id="acht:bsdcttw_13460"/>
<reference evidence="1 2" key="2">
    <citation type="submission" date="2020-08" db="EMBL/GenBank/DDBJ databases">
        <authorList>
            <person name="Ueki A."/>
            <person name="Tonouchi A."/>
        </authorList>
    </citation>
    <scope>NUCLEOTIDE SEQUENCE [LARGE SCALE GENOMIC DNA]</scope>
    <source>
        <strain evidence="1 2">CTTW</strain>
    </source>
</reference>
<proteinExistence type="predicted"/>
<protein>
    <submittedName>
        <fullName evidence="1">Uncharacterized protein</fullName>
    </submittedName>
</protein>